<organism evidence="3 4">
    <name type="scientific">Butyrivibrio proteoclasticus</name>
    <dbReference type="NCBI Taxonomy" id="43305"/>
    <lineage>
        <taxon>Bacteria</taxon>
        <taxon>Bacillati</taxon>
        <taxon>Bacillota</taxon>
        <taxon>Clostridia</taxon>
        <taxon>Lachnospirales</taxon>
        <taxon>Lachnospiraceae</taxon>
        <taxon>Butyrivibrio</taxon>
    </lineage>
</organism>
<dbReference type="InterPro" id="IPR036388">
    <property type="entry name" value="WH-like_DNA-bd_sf"/>
</dbReference>
<dbReference type="PROSITE" id="PS51733">
    <property type="entry name" value="BPL_LPL_CATALYTIC"/>
    <property type="match status" value="1"/>
</dbReference>
<dbReference type="EMBL" id="FOXO01000030">
    <property type="protein sequence ID" value="SFQ29485.1"/>
    <property type="molecule type" value="Genomic_DNA"/>
</dbReference>
<dbReference type="SUPFAM" id="SSF46785">
    <property type="entry name" value="Winged helix' DNA-binding domain"/>
    <property type="match status" value="1"/>
</dbReference>
<evidence type="ECO:0000259" key="2">
    <source>
        <dbReference type="PROSITE" id="PS51733"/>
    </source>
</evidence>
<dbReference type="InterPro" id="IPR036390">
    <property type="entry name" value="WH_DNA-bd_sf"/>
</dbReference>
<protein>
    <submittedName>
        <fullName evidence="3">BirA family transcriptional regulator, biotin operon repressor / biotin-[acetyl-CoA-carboxylase] ligase</fullName>
    </submittedName>
</protein>
<feature type="domain" description="BPL/LPL catalytic" evidence="2">
    <location>
        <begin position="69"/>
        <end position="260"/>
    </location>
</feature>
<sequence length="260" mass="28392">MSTSERVLFILESNKDNYTSGEEMAKQCSVSRNAVWKAIKDLREKGYNIEAVSNKGYRLADNNDIISVEGIKAELPDDFNKADIFVYNSLKSTSDKAKELAMAGAPHGTVIVAATQTGGRGRKDHSFFSPEGGLYMSIVLRPELLFSTDSKEVTSFTGRAVIDAIRELSGIEAYIGGINDLYVEGKKICGILLESGSEFDSNTLQWIVAGIGINFDSDISGFPEDVKERASSLFEAGKATITKNALIARIIEKILDCQPR</sequence>
<dbReference type="InterPro" id="IPR045864">
    <property type="entry name" value="aa-tRNA-synth_II/BPL/LPL"/>
</dbReference>
<name>A0A1I5XBZ6_9FIRM</name>
<dbReference type="PANTHER" id="PTHR12835:SF5">
    <property type="entry name" value="BIOTIN--PROTEIN LIGASE"/>
    <property type="match status" value="1"/>
</dbReference>
<evidence type="ECO:0000256" key="1">
    <source>
        <dbReference type="ARBA" id="ARBA00022598"/>
    </source>
</evidence>
<dbReference type="GO" id="GO:0016740">
    <property type="term" value="F:transferase activity"/>
    <property type="evidence" value="ECO:0007669"/>
    <property type="project" value="UniProtKB-ARBA"/>
</dbReference>
<dbReference type="InterPro" id="IPR004143">
    <property type="entry name" value="BPL_LPL_catalytic"/>
</dbReference>
<gene>
    <name evidence="3" type="ORF">SAMN04487928_13029</name>
</gene>
<dbReference type="Gene3D" id="3.30.930.10">
    <property type="entry name" value="Bira Bifunctional Protein, Domain 2"/>
    <property type="match status" value="1"/>
</dbReference>
<dbReference type="Proteomes" id="UP000182624">
    <property type="component" value="Unassembled WGS sequence"/>
</dbReference>
<dbReference type="SUPFAM" id="SSF55681">
    <property type="entry name" value="Class II aaRS and biotin synthetases"/>
    <property type="match status" value="1"/>
</dbReference>
<reference evidence="4" key="1">
    <citation type="submission" date="2016-10" db="EMBL/GenBank/DDBJ databases">
        <authorList>
            <person name="Varghese N."/>
            <person name="Submissions S."/>
        </authorList>
    </citation>
    <scope>NUCLEOTIDE SEQUENCE [LARGE SCALE GENOMIC DNA]</scope>
    <source>
        <strain evidence="4">P18</strain>
    </source>
</reference>
<dbReference type="GO" id="GO:0009249">
    <property type="term" value="P:protein lipoylation"/>
    <property type="evidence" value="ECO:0007669"/>
    <property type="project" value="UniProtKB-ARBA"/>
</dbReference>
<keyword evidence="4" id="KW-1185">Reference proteome</keyword>
<dbReference type="NCBIfam" id="TIGR00121">
    <property type="entry name" value="birA_ligase"/>
    <property type="match status" value="1"/>
</dbReference>
<dbReference type="InterPro" id="IPR004408">
    <property type="entry name" value="Biotin_CoA_COase_ligase"/>
</dbReference>
<dbReference type="OrthoDB" id="9807064at2"/>
<dbReference type="AlphaFoldDB" id="A0A1I5XBZ6"/>
<dbReference type="GO" id="GO:0005737">
    <property type="term" value="C:cytoplasm"/>
    <property type="evidence" value="ECO:0007669"/>
    <property type="project" value="TreeGrafter"/>
</dbReference>
<keyword evidence="1 3" id="KW-0436">Ligase</keyword>
<dbReference type="GO" id="GO:0004077">
    <property type="term" value="F:biotin--[biotin carboxyl-carrier protein] ligase activity"/>
    <property type="evidence" value="ECO:0007669"/>
    <property type="project" value="InterPro"/>
</dbReference>
<dbReference type="Pfam" id="PF08279">
    <property type="entry name" value="HTH_11"/>
    <property type="match status" value="1"/>
</dbReference>
<evidence type="ECO:0000313" key="3">
    <source>
        <dbReference type="EMBL" id="SFQ29485.1"/>
    </source>
</evidence>
<evidence type="ECO:0000313" key="4">
    <source>
        <dbReference type="Proteomes" id="UP000182624"/>
    </source>
</evidence>
<dbReference type="Gene3D" id="1.10.10.10">
    <property type="entry name" value="Winged helix-like DNA-binding domain superfamily/Winged helix DNA-binding domain"/>
    <property type="match status" value="1"/>
</dbReference>
<dbReference type="PANTHER" id="PTHR12835">
    <property type="entry name" value="BIOTIN PROTEIN LIGASE"/>
    <property type="match status" value="1"/>
</dbReference>
<accession>A0A1I5XBZ6</accession>
<proteinExistence type="predicted"/>
<dbReference type="InterPro" id="IPR013196">
    <property type="entry name" value="HTH_11"/>
</dbReference>
<dbReference type="Pfam" id="PF03099">
    <property type="entry name" value="BPL_LplA_LipB"/>
    <property type="match status" value="1"/>
</dbReference>